<gene>
    <name evidence="4" type="ORF">GU920_01920</name>
</gene>
<name>A0ABW9Y323_9RHOB</name>
<feature type="compositionally biased region" description="Pro residues" evidence="3">
    <location>
        <begin position="172"/>
        <end position="181"/>
    </location>
</feature>
<dbReference type="EMBL" id="JAAATW010000001">
    <property type="protein sequence ID" value="NBE06275.1"/>
    <property type="molecule type" value="Genomic_DNA"/>
</dbReference>
<dbReference type="PROSITE" id="PS00330">
    <property type="entry name" value="HEMOLYSIN_CALCIUM"/>
    <property type="match status" value="5"/>
</dbReference>
<proteinExistence type="predicted"/>
<evidence type="ECO:0000256" key="2">
    <source>
        <dbReference type="ARBA" id="ARBA00022525"/>
    </source>
</evidence>
<dbReference type="InterPro" id="IPR011049">
    <property type="entry name" value="Serralysin-like_metalloprot_C"/>
</dbReference>
<organism evidence="4 5">
    <name type="scientific">Paragemmobacter ruber</name>
    <dbReference type="NCBI Taxonomy" id="1985673"/>
    <lineage>
        <taxon>Bacteria</taxon>
        <taxon>Pseudomonadati</taxon>
        <taxon>Pseudomonadota</taxon>
        <taxon>Alphaproteobacteria</taxon>
        <taxon>Rhodobacterales</taxon>
        <taxon>Paracoccaceae</taxon>
        <taxon>Paragemmobacter</taxon>
    </lineage>
</organism>
<dbReference type="SUPFAM" id="SSF51120">
    <property type="entry name" value="beta-Roll"/>
    <property type="match status" value="2"/>
</dbReference>
<dbReference type="Pfam" id="PF00353">
    <property type="entry name" value="HemolysinCabind"/>
    <property type="match status" value="4"/>
</dbReference>
<feature type="region of interest" description="Disordered" evidence="3">
    <location>
        <begin position="43"/>
        <end position="66"/>
    </location>
</feature>
<dbReference type="PRINTS" id="PR00313">
    <property type="entry name" value="CABNDNGRPT"/>
</dbReference>
<evidence type="ECO:0000313" key="4">
    <source>
        <dbReference type="EMBL" id="NBE06275.1"/>
    </source>
</evidence>
<dbReference type="InterPro" id="IPR050557">
    <property type="entry name" value="RTX_toxin/Mannuronan_C5-epim"/>
</dbReference>
<feature type="compositionally biased region" description="Basic and acidic residues" evidence="3">
    <location>
        <begin position="206"/>
        <end position="215"/>
    </location>
</feature>
<comment type="caution">
    <text evidence="4">The sequence shown here is derived from an EMBL/GenBank/DDBJ whole genome shotgun (WGS) entry which is preliminary data.</text>
</comment>
<evidence type="ECO:0008006" key="6">
    <source>
        <dbReference type="Google" id="ProtNLM"/>
    </source>
</evidence>
<reference evidence="5" key="1">
    <citation type="submission" date="2020-01" db="EMBL/GenBank/DDBJ databases">
        <title>Sphingomonas sp. strain CSW-10.</title>
        <authorList>
            <person name="Chen W.-M."/>
        </authorList>
    </citation>
    <scope>NUCLEOTIDE SEQUENCE [LARGE SCALE GENOMIC DNA]</scope>
    <source>
        <strain evidence="5">CCP-1</strain>
    </source>
</reference>
<sequence length="350" mass="35638">MARLTTAALAQTRNGTAFNDEIDGATGDDRIFGLGGNDDLDGGAGNDLLDGGDGADDMDGQAGNDSLLGGTGNDILNGGAGDDLLTGGEGADLFEFYRGSGRDVITDFTDGQDRIEIDGLGRAGIEALIAGARQVGGDVVLDLGAGAQVTLRDFGLADLDLADFRGIGSGPVTPPVTPPGGPVRGRDIDGTNRPDQLTGTAGNDDMDGRGGDDVMRAGAGNDDMDGGTGNDQIWGEDGRDDIDGDRGNDRLDGGAGDDTLVGGRGNDSLTGGEGADLFEFRRNDGRDVITDFTDGVDRIELDGFGGRALDAILRGARQVGDDVVLTLSAGASLTLEGVQVSQLDRADFLL</sequence>
<dbReference type="RefSeq" id="WP_161765292.1">
    <property type="nucleotide sequence ID" value="NZ_JAAATW010000001.1"/>
</dbReference>
<protein>
    <recommendedName>
        <fullName evidence="6">Calcium-binding protein</fullName>
    </recommendedName>
</protein>
<feature type="region of interest" description="Disordered" evidence="3">
    <location>
        <begin position="166"/>
        <end position="268"/>
    </location>
</feature>
<comment type="subcellular location">
    <subcellularLocation>
        <location evidence="1">Secreted</location>
    </subcellularLocation>
</comment>
<evidence type="ECO:0000256" key="1">
    <source>
        <dbReference type="ARBA" id="ARBA00004613"/>
    </source>
</evidence>
<dbReference type="InterPro" id="IPR001343">
    <property type="entry name" value="Hemolysn_Ca-bd"/>
</dbReference>
<evidence type="ECO:0000256" key="3">
    <source>
        <dbReference type="SAM" id="MobiDB-lite"/>
    </source>
</evidence>
<accession>A0ABW9Y323</accession>
<dbReference type="PANTHER" id="PTHR38340">
    <property type="entry name" value="S-LAYER PROTEIN"/>
    <property type="match status" value="1"/>
</dbReference>
<dbReference type="PANTHER" id="PTHR38340:SF1">
    <property type="entry name" value="S-LAYER PROTEIN"/>
    <property type="match status" value="1"/>
</dbReference>
<dbReference type="InterPro" id="IPR018511">
    <property type="entry name" value="Hemolysin-typ_Ca-bd_CS"/>
</dbReference>
<keyword evidence="2" id="KW-0964">Secreted</keyword>
<dbReference type="Proteomes" id="UP001517376">
    <property type="component" value="Unassembled WGS sequence"/>
</dbReference>
<keyword evidence="5" id="KW-1185">Reference proteome</keyword>
<dbReference type="Gene3D" id="2.150.10.10">
    <property type="entry name" value="Serralysin-like metalloprotease, C-terminal"/>
    <property type="match status" value="4"/>
</dbReference>
<evidence type="ECO:0000313" key="5">
    <source>
        <dbReference type="Proteomes" id="UP001517376"/>
    </source>
</evidence>